<dbReference type="Gene3D" id="3.40.50.300">
    <property type="entry name" value="P-loop containing nucleotide triphosphate hydrolases"/>
    <property type="match status" value="2"/>
</dbReference>
<dbReference type="InterPro" id="IPR010935">
    <property type="entry name" value="SMC_hinge"/>
</dbReference>
<dbReference type="RefSeq" id="WP_385883744.1">
    <property type="nucleotide sequence ID" value="NZ_JBHLTW010000006.1"/>
</dbReference>
<dbReference type="EMBL" id="JBHLTW010000006">
    <property type="protein sequence ID" value="MFC0595098.1"/>
    <property type="molecule type" value="Genomic_DNA"/>
</dbReference>
<dbReference type="InterPro" id="IPR024704">
    <property type="entry name" value="SMC"/>
</dbReference>
<keyword evidence="1 2" id="KW-0175">Coiled coil</keyword>
<keyword evidence="5" id="KW-1185">Reference proteome</keyword>
<dbReference type="SUPFAM" id="SSF52540">
    <property type="entry name" value="P-loop containing nucleoside triphosphate hydrolases"/>
    <property type="match status" value="1"/>
</dbReference>
<evidence type="ECO:0000256" key="2">
    <source>
        <dbReference type="SAM" id="Coils"/>
    </source>
</evidence>
<gene>
    <name evidence="4" type="ORF">ACFFFP_02735</name>
</gene>
<dbReference type="SMART" id="SM00968">
    <property type="entry name" value="SMC_hinge"/>
    <property type="match status" value="1"/>
</dbReference>
<comment type="caution">
    <text evidence="4">The sequence shown here is derived from an EMBL/GenBank/DDBJ whole genome shotgun (WGS) entry which is preliminary data.</text>
</comment>
<dbReference type="Proteomes" id="UP001589830">
    <property type="component" value="Unassembled WGS sequence"/>
</dbReference>
<sequence length="1009" mass="112427">MKESWRIDRLVLQGFKSFAERTLLDFPDPVTGIIGPNGSGKSNLVEALRFVTGARAQELRGQELKALLFHGGAGSPPKGFAEVRLELSRGGERLVVERRIEGERSLLKVNGRPASAKALALHLSGTGLGRGGYAIVGQGEVGALLEAPEEALLGHLEEAAGLRPVAEAARATEERLREALDLLAAREEELKGLRERAKGLREEAERAEKARALDLLLLRLKGSLLLARKEEAEKEIARAQERLKALEAEERELEGARKALAQRLKALEEEAEALRGRLEALRLALKEGEAFRAEAQELRRILQALDRPPPEDPGPPPPTPPLSREEALRALRDLRKREEALLAKKRRLEADWHRYQEALARHEERLRVHQEALKEREALEVERQEVRAALDRLLPQVEARKARERALAELRAKAHALAEEEARLRRFLEAGTDLQEGPRRVRNLPGILGVVADLVRPEAGLEVALEVALGPRLQWVLARDERAAQEAIARLKREGGRATFLPLTLLHPPPPPSPPKAPGLLGPAYRLARLRTPGLPEEALLLVLLGDTLVFQDLEAALAYRRAGGRERLVTLEGEVLERHGALTGGRLKGGGEALRLRSRLEAVAEERARLWDRIRAEEEALLTLPGPEALEELRVRLRALESRLSAPLPPPPPPPTPPGEAWDEASLEALRKEREGLEALLEAAEAYERWHLRRRAWEEWAQSQEEARRLKARLGELEARLEELAPLKREAEELDRALEALRAERKKLLEEEARALTRLNALLGEREGLRLQVARREALREELDRALSELPPLEPLPGSPKALQARLAQAERERQALGPVNALAERELADLEAALRQKETEVEEATQALLRLEAEAKEVERAYGERLKEAFLRFQEAFQKNALALLGARAEVRREAKGLRLLLVPQGKRTQDLRLLSLGEKTLGALAFLFALGELQGGLPLAVLDEVDAALDEANLLRFARFLGSGRQFILITHQKRTMEACHALYGVTAEGGVSRVYAIRKEVVHDP</sequence>
<feature type="coiled-coil region" evidence="2">
    <location>
        <begin position="324"/>
        <end position="423"/>
    </location>
</feature>
<evidence type="ECO:0000313" key="4">
    <source>
        <dbReference type="EMBL" id="MFC0595098.1"/>
    </source>
</evidence>
<feature type="coiled-coil region" evidence="2">
    <location>
        <begin position="822"/>
        <end position="863"/>
    </location>
</feature>
<dbReference type="InterPro" id="IPR003395">
    <property type="entry name" value="RecF/RecN/SMC_N"/>
</dbReference>
<dbReference type="InterPro" id="IPR036277">
    <property type="entry name" value="SMC_hinge_sf"/>
</dbReference>
<feature type="domain" description="SMC hinge" evidence="3">
    <location>
        <begin position="445"/>
        <end position="561"/>
    </location>
</feature>
<feature type="coiled-coil region" evidence="2">
    <location>
        <begin position="166"/>
        <end position="284"/>
    </location>
</feature>
<evidence type="ECO:0000256" key="1">
    <source>
        <dbReference type="ARBA" id="ARBA00023054"/>
    </source>
</evidence>
<proteinExistence type="predicted"/>
<dbReference type="SUPFAM" id="SSF75553">
    <property type="entry name" value="Smc hinge domain"/>
    <property type="match status" value="1"/>
</dbReference>
<dbReference type="Gene3D" id="1.20.1060.20">
    <property type="match status" value="1"/>
</dbReference>
<dbReference type="Pfam" id="PF06470">
    <property type="entry name" value="SMC_hinge"/>
    <property type="match status" value="1"/>
</dbReference>
<dbReference type="PIRSF" id="PIRSF005719">
    <property type="entry name" value="SMC"/>
    <property type="match status" value="1"/>
</dbReference>
<name>A0ABV6PZ17_9DEIN</name>
<organism evidence="4 5">
    <name type="scientific">Thermus composti</name>
    <dbReference type="NCBI Taxonomy" id="532059"/>
    <lineage>
        <taxon>Bacteria</taxon>
        <taxon>Thermotogati</taxon>
        <taxon>Deinococcota</taxon>
        <taxon>Deinococci</taxon>
        <taxon>Thermales</taxon>
        <taxon>Thermaceae</taxon>
        <taxon>Thermus</taxon>
    </lineage>
</organism>
<dbReference type="Pfam" id="PF02463">
    <property type="entry name" value="SMC_N"/>
    <property type="match status" value="1"/>
</dbReference>
<evidence type="ECO:0000259" key="3">
    <source>
        <dbReference type="SMART" id="SM00968"/>
    </source>
</evidence>
<evidence type="ECO:0000313" key="5">
    <source>
        <dbReference type="Proteomes" id="UP001589830"/>
    </source>
</evidence>
<dbReference type="PANTHER" id="PTHR43977">
    <property type="entry name" value="STRUCTURAL MAINTENANCE OF CHROMOSOMES PROTEIN 3"/>
    <property type="match status" value="1"/>
</dbReference>
<feature type="coiled-coil region" evidence="2">
    <location>
        <begin position="668"/>
        <end position="790"/>
    </location>
</feature>
<dbReference type="InterPro" id="IPR027417">
    <property type="entry name" value="P-loop_NTPase"/>
</dbReference>
<dbReference type="Gene3D" id="3.30.70.1620">
    <property type="match status" value="1"/>
</dbReference>
<accession>A0ABV6PZ17</accession>
<reference evidence="4 5" key="1">
    <citation type="submission" date="2024-09" db="EMBL/GenBank/DDBJ databases">
        <authorList>
            <person name="Sun Q."/>
            <person name="Mori K."/>
        </authorList>
    </citation>
    <scope>NUCLEOTIDE SEQUENCE [LARGE SCALE GENOMIC DNA]</scope>
    <source>
        <strain evidence="4 5">NCAIM B.02340</strain>
    </source>
</reference>
<protein>
    <submittedName>
        <fullName evidence="4">AAA family ATPase</fullName>
    </submittedName>
</protein>